<sequence>MPSDSQYISIQEQFQSKNINMDALRLVLIGNKDLKYRLIGDPELVAKLVEDFILRVNQIINDKTYFCQEDLDSVLSELEHEVVVFKIFSSFLSEINSNNSNNIHESLQQFSQLVRPVVSFMACFIKRIMSPTFTGSIHQSSTQKLSTILEYMIDILIALFNNHSIPRTVFTCEFNSLFRFVISLLLVSYESNGISKQLVANSLKLFPLLLNCGSKTAMSKQLIITSLNVMLKYLSKEFQSIFVSSFPTSHLSADAITQLAYEESNLPSFKLDPHFLHAHCNLNLLEILMISISQLFSISKNYDVQFPLKVVESKLGNDDNNAVVFHSNIYFFLLILLRSGDKKLSSISLNVIYFHLKVLKSSLEKTEISIQETSNHIFANFAKLIPSLIDLLDIEDQTNRKKPSMPLFVLSPSHILAELCAEYPQINESLQRANVDHKIMRCLEEQYKSNQNLKYFKVLKQNSQGSTVLVDFIVMMNKMQEKEVNNISDLFYLLSAWTINKEEYRERIVNYAPTTLPKSGSGSSSNSFLPQLIFDFVDDHRFLLSQLRLSFKLMFPRDGRRLIKQSDLPWFRRNLEAILTLLTDQSFSTVLHLIRSLSRSVALLRTFFVECNSIVSVLDADPNSDKTEQAKYTRDKMNLQGGFIHGLLKILKANERSSGMIRFLCKMNKMEDISSTLETSQWGIKCILLGILANFILDFSSFRYNIVNDNRLLKSLSEIYGNSKKMEQNEGNSEIVLSHVIQLNVLRVLKNFLYNENQENKKELTFYFPIETFFQKITLEEAISSKTGGNEYVRKLHLEEKIVSFDILRNLTAGSPYFSSRLVQLYEKEFAAKNERRGVPKSWNDFVINSLTKFDDFVRNRSAGKELFYNDSFMLNLMDNNDYVSLVLAINYIEDHKYTNIELISDDVMPKKPLLEIWKRFLDLTVSKDFEDQLDVNRKTNINNNLSSIKLSIVWIIINLSWKNDMLDVSLADDAVGSHDRADKSRGILDRLHSRESNIQNETIDMEVSEDDDDDSNTEGEEEEDNDDIRAEKEVEKTGNGNFGAHSGESGVETRRPKHVRSGRAQTDRSAPADRAKFLKDNGFLYILEKLIKNLSGYEKVHARQSSYSTHRFDYFMSNDLLEKAKSAYAQLLDADAPGAATVASLARMHKPRFAKLSSSGEPSLLVRPDVNRGGEGFGYGSDQEYADAPPSEPQPLFTPHSPGRSRSPRNRRSAQNDGDEADPAESDVASNDNDDEMDYDSGDDYWVR</sequence>
<gene>
    <name evidence="2" type="primary">Piso0_002244</name>
    <name evidence="2" type="ORF">GNLVRS01_PISO0J07797g</name>
</gene>
<dbReference type="Proteomes" id="UP000005222">
    <property type="component" value="Chromosome J"/>
</dbReference>
<evidence type="ECO:0000313" key="2">
    <source>
        <dbReference type="EMBL" id="CCE82515.1"/>
    </source>
</evidence>
<feature type="region of interest" description="Disordered" evidence="1">
    <location>
        <begin position="999"/>
        <end position="1074"/>
    </location>
</feature>
<feature type="compositionally biased region" description="Acidic residues" evidence="1">
    <location>
        <begin position="1004"/>
        <end position="1027"/>
    </location>
</feature>
<dbReference type="STRING" id="559304.G8YC34"/>
<dbReference type="InParanoid" id="G8YC34"/>
<dbReference type="eggNOG" id="KOG1293">
    <property type="taxonomic scope" value="Eukaryota"/>
</dbReference>
<feature type="region of interest" description="Disordered" evidence="1">
    <location>
        <begin position="1155"/>
        <end position="1249"/>
    </location>
</feature>
<accession>G8YC34</accession>
<dbReference type="OMA" id="TEYTINQ"/>
<evidence type="ECO:0000313" key="3">
    <source>
        <dbReference type="Proteomes" id="UP000005222"/>
    </source>
</evidence>
<reference evidence="2 3" key="1">
    <citation type="journal article" date="2012" name="G3 (Bethesda)">
        <title>Pichia sorbitophila, an interspecies yeast hybrid reveals early steps of genome resolution following polyploidization.</title>
        <authorList>
            <person name="Leh Louis V."/>
            <person name="Despons L."/>
            <person name="Friedrich A."/>
            <person name="Martin T."/>
            <person name="Durrens P."/>
            <person name="Casaregola S."/>
            <person name="Neuveglise C."/>
            <person name="Fairhead C."/>
            <person name="Marck C."/>
            <person name="Cruz J.A."/>
            <person name="Straub M.L."/>
            <person name="Kugler V."/>
            <person name="Sacerdot C."/>
            <person name="Uzunov Z."/>
            <person name="Thierry A."/>
            <person name="Weiss S."/>
            <person name="Bleykasten C."/>
            <person name="De Montigny J."/>
            <person name="Jacques N."/>
            <person name="Jung P."/>
            <person name="Lemaire M."/>
            <person name="Mallet S."/>
            <person name="Morel G."/>
            <person name="Richard G.F."/>
            <person name="Sarkar A."/>
            <person name="Savel G."/>
            <person name="Schacherer J."/>
            <person name="Seret M.L."/>
            <person name="Talla E."/>
            <person name="Samson G."/>
            <person name="Jubin C."/>
            <person name="Poulain J."/>
            <person name="Vacherie B."/>
            <person name="Barbe V."/>
            <person name="Pelletier E."/>
            <person name="Sherman D.J."/>
            <person name="Westhof E."/>
            <person name="Weissenbach J."/>
            <person name="Baret P.V."/>
            <person name="Wincker P."/>
            <person name="Gaillardin C."/>
            <person name="Dujon B."/>
            <person name="Souciet J.L."/>
        </authorList>
    </citation>
    <scope>NUCLEOTIDE SEQUENCE [LARGE SCALE GENOMIC DNA]</scope>
    <source>
        <strain evidence="3">ATCC MYA-4447 / BCRC 22081 / CBS 7064 / NBRC 10061 / NRRL Y-12695</strain>
    </source>
</reference>
<feature type="compositionally biased region" description="Basic and acidic residues" evidence="1">
    <location>
        <begin position="1028"/>
        <end position="1037"/>
    </location>
</feature>
<organism evidence="2 3">
    <name type="scientific">Pichia sorbitophila (strain ATCC MYA-4447 / BCRC 22081 / CBS 7064 / NBRC 10061 / NRRL Y-12695)</name>
    <name type="common">Hybrid yeast</name>
    <dbReference type="NCBI Taxonomy" id="559304"/>
    <lineage>
        <taxon>Eukaryota</taxon>
        <taxon>Fungi</taxon>
        <taxon>Dikarya</taxon>
        <taxon>Ascomycota</taxon>
        <taxon>Saccharomycotina</taxon>
        <taxon>Pichiomycetes</taxon>
        <taxon>Debaryomycetaceae</taxon>
        <taxon>Millerozyma</taxon>
    </lineage>
</organism>
<dbReference type="EMBL" id="FO082050">
    <property type="protein sequence ID" value="CCE82515.1"/>
    <property type="molecule type" value="Genomic_DNA"/>
</dbReference>
<proteinExistence type="predicted"/>
<name>G8YC34_PICSO</name>
<dbReference type="OrthoDB" id="5559898at2759"/>
<keyword evidence="3" id="KW-1185">Reference proteome</keyword>
<dbReference type="AlphaFoldDB" id="G8YC34"/>
<evidence type="ECO:0000256" key="1">
    <source>
        <dbReference type="SAM" id="MobiDB-lite"/>
    </source>
</evidence>
<feature type="compositionally biased region" description="Acidic residues" evidence="1">
    <location>
        <begin position="1233"/>
        <end position="1249"/>
    </location>
</feature>
<dbReference type="HOGENOM" id="CLU_254915_0_0_1"/>
<protein>
    <submittedName>
        <fullName evidence="2">Piso0_002244 protein</fullName>
    </submittedName>
</protein>